<dbReference type="Pfam" id="PF00520">
    <property type="entry name" value="Ion_trans"/>
    <property type="match status" value="2"/>
</dbReference>
<proteinExistence type="predicted"/>
<feature type="transmembrane region" description="Helical" evidence="7">
    <location>
        <begin position="580"/>
        <end position="606"/>
    </location>
</feature>
<feature type="transmembrane region" description="Helical" evidence="7">
    <location>
        <begin position="467"/>
        <end position="489"/>
    </location>
</feature>
<feature type="coiled-coil region" evidence="5">
    <location>
        <begin position="717"/>
        <end position="744"/>
    </location>
</feature>
<dbReference type="PANTHER" id="PTHR46726">
    <property type="entry name" value="TWO PORE CHANNEL 3"/>
    <property type="match status" value="1"/>
</dbReference>
<evidence type="ECO:0000256" key="6">
    <source>
        <dbReference type="SAM" id="MobiDB-lite"/>
    </source>
</evidence>
<dbReference type="Proteomes" id="UP001150062">
    <property type="component" value="Unassembled WGS sequence"/>
</dbReference>
<evidence type="ECO:0000313" key="10">
    <source>
        <dbReference type="Proteomes" id="UP001150062"/>
    </source>
</evidence>
<feature type="transmembrane region" description="Helical" evidence="7">
    <location>
        <begin position="548"/>
        <end position="568"/>
    </location>
</feature>
<dbReference type="PANTHER" id="PTHR46726:SF1">
    <property type="entry name" value="TWO-PORE CALCIUM CHANNEL 3"/>
    <property type="match status" value="1"/>
</dbReference>
<evidence type="ECO:0000256" key="5">
    <source>
        <dbReference type="SAM" id="Coils"/>
    </source>
</evidence>
<feature type="transmembrane region" description="Helical" evidence="7">
    <location>
        <begin position="442"/>
        <end position="461"/>
    </location>
</feature>
<evidence type="ECO:0000256" key="1">
    <source>
        <dbReference type="ARBA" id="ARBA00004141"/>
    </source>
</evidence>
<accession>A0ABQ8YE99</accession>
<feature type="transmembrane region" description="Helical" evidence="7">
    <location>
        <begin position="501"/>
        <end position="521"/>
    </location>
</feature>
<evidence type="ECO:0000256" key="2">
    <source>
        <dbReference type="ARBA" id="ARBA00022692"/>
    </source>
</evidence>
<evidence type="ECO:0000256" key="4">
    <source>
        <dbReference type="ARBA" id="ARBA00023136"/>
    </source>
</evidence>
<keyword evidence="4 7" id="KW-0472">Membrane</keyword>
<feature type="transmembrane region" description="Helical" evidence="7">
    <location>
        <begin position="256"/>
        <end position="280"/>
    </location>
</feature>
<dbReference type="InterPro" id="IPR027359">
    <property type="entry name" value="Volt_channel_dom_sf"/>
</dbReference>
<keyword evidence="10" id="KW-1185">Reference proteome</keyword>
<comment type="caution">
    <text evidence="9">The sequence shown here is derived from an EMBL/GenBank/DDBJ whole genome shotgun (WGS) entry which is preliminary data.</text>
</comment>
<protein>
    <submittedName>
        <fullName evidence="9">Two pore channel 3</fullName>
    </submittedName>
</protein>
<gene>
    <name evidence="9" type="ORF">M0813_02714</name>
</gene>
<feature type="transmembrane region" description="Helical" evidence="7">
    <location>
        <begin position="95"/>
        <end position="118"/>
    </location>
</feature>
<feature type="compositionally biased region" description="Basic residues" evidence="6">
    <location>
        <begin position="906"/>
        <end position="917"/>
    </location>
</feature>
<feature type="transmembrane region" description="Helical" evidence="7">
    <location>
        <begin position="66"/>
        <end position="83"/>
    </location>
</feature>
<dbReference type="Gene3D" id="1.20.120.350">
    <property type="entry name" value="Voltage-gated potassium channels. Chain C"/>
    <property type="match status" value="1"/>
</dbReference>
<reference evidence="9" key="1">
    <citation type="submission" date="2022-08" db="EMBL/GenBank/DDBJ databases">
        <title>Novel sulfate-reducing endosymbionts in the free-living metamonad Anaeramoeba.</title>
        <authorList>
            <person name="Jerlstrom-Hultqvist J."/>
            <person name="Cepicka I."/>
            <person name="Gallot-Lavallee L."/>
            <person name="Salas-Leiva D."/>
            <person name="Curtis B.A."/>
            <person name="Zahonova K."/>
            <person name="Pipaliya S."/>
            <person name="Dacks J."/>
            <person name="Roger A.J."/>
        </authorList>
    </citation>
    <scope>NUCLEOTIDE SEQUENCE</scope>
    <source>
        <strain evidence="9">Schooner1</strain>
    </source>
</reference>
<feature type="domain" description="Ion transport" evidence="8">
    <location>
        <begin position="71"/>
        <end position="288"/>
    </location>
</feature>
<dbReference type="EMBL" id="JAOAOG010000173">
    <property type="protein sequence ID" value="KAJ6242864.1"/>
    <property type="molecule type" value="Genomic_DNA"/>
</dbReference>
<name>A0ABQ8YE99_9EUKA</name>
<feature type="transmembrane region" description="Helical" evidence="7">
    <location>
        <begin position="635"/>
        <end position="654"/>
    </location>
</feature>
<evidence type="ECO:0000259" key="8">
    <source>
        <dbReference type="Pfam" id="PF00520"/>
    </source>
</evidence>
<dbReference type="Gene3D" id="1.10.287.70">
    <property type="match status" value="2"/>
</dbReference>
<feature type="region of interest" description="Disordered" evidence="6">
    <location>
        <begin position="889"/>
        <end position="917"/>
    </location>
</feature>
<feature type="transmembrane region" description="Helical" evidence="7">
    <location>
        <begin position="130"/>
        <end position="155"/>
    </location>
</feature>
<organism evidence="9 10">
    <name type="scientific">Anaeramoeba flamelloides</name>
    <dbReference type="NCBI Taxonomy" id="1746091"/>
    <lineage>
        <taxon>Eukaryota</taxon>
        <taxon>Metamonada</taxon>
        <taxon>Anaeramoebidae</taxon>
        <taxon>Anaeramoeba</taxon>
    </lineage>
</organism>
<feature type="domain" description="Ion transport" evidence="8">
    <location>
        <begin position="443"/>
        <end position="696"/>
    </location>
</feature>
<keyword evidence="5" id="KW-0175">Coiled coil</keyword>
<feature type="transmembrane region" description="Helical" evidence="7">
    <location>
        <begin position="666"/>
        <end position="687"/>
    </location>
</feature>
<dbReference type="InterPro" id="IPR005821">
    <property type="entry name" value="Ion_trans_dom"/>
</dbReference>
<feature type="coiled-coil region" evidence="5">
    <location>
        <begin position="950"/>
        <end position="977"/>
    </location>
</feature>
<keyword evidence="3 7" id="KW-1133">Transmembrane helix</keyword>
<feature type="transmembrane region" description="Helical" evidence="7">
    <location>
        <begin position="192"/>
        <end position="217"/>
    </location>
</feature>
<evidence type="ECO:0000256" key="3">
    <source>
        <dbReference type="ARBA" id="ARBA00022989"/>
    </source>
</evidence>
<feature type="transmembrane region" description="Helical" evidence="7">
    <location>
        <begin position="229"/>
        <end position="250"/>
    </location>
</feature>
<dbReference type="SUPFAM" id="SSF81324">
    <property type="entry name" value="Voltage-gated potassium channels"/>
    <property type="match status" value="2"/>
</dbReference>
<comment type="subcellular location">
    <subcellularLocation>
        <location evidence="1">Membrane</location>
        <topology evidence="1">Multi-pass membrane protein</topology>
    </subcellularLocation>
</comment>
<evidence type="ECO:0000313" key="9">
    <source>
        <dbReference type="EMBL" id="KAJ6242864.1"/>
    </source>
</evidence>
<sequence>MLNSQNKIKIKIKRKKKKKKKALISDYERQIAILWIYDAYHCLDPTIHGLSKKEIWWYTLSCNKRLRSLSVIVTYCLIFLPFFEYPCTLCINKYAVLLLEVFCMLVLLFQQICVSNYLRRKQTNKKKQKNYLNVLSILIIVFLFVEIVLDLIFYLKKKPYLRLIRIFRITFLFSCHKSYGETLNSFQYSLKYIFHLFLFIVLILAVYGSFLFLLFYDTKSEYFQNYWESLYNLFVCMTTVNFPDIMMNLFERNEIYSIFFIFFLVLILWFLSNLLLAILYNNYKEQLSKRIFKKLSLRSAALKLSYNIYDPQNEKGINYREFSMLLNSKLLPHNHTNEQLQLIYKVLTLNSNSSTIKLDGWLKLISILKLTLKPIYTKKSFSKKHQFLINNQSDTNNGVNGNSNNLENYYSYLKYFLKKIQNIMSKIIKKIRNFQKKKKFEIICNTINLFTFVFVLLDIFLKLNLLFLEIAFIIIFVLEILIRIISMGWKQFHSNKFINESLFDLLLIILLIIVIVINSIIKSKSQEQTQAQAQAQVQAQAQSKSQKIIYILFLIRSIKILKLLFFLPKIRTILSTITKFIPIFSMYLLIIFSIMYCYAIVGMFLFKDKQNIYKKKLIGTSYDQNNYYANNFDTFWNSLIIIFELAIVNNWHVFAEAFVILTNKSLRIYFISFWILVPILLLTIITASSVEIFQLQVQWDFNYQRQLKSQKKFETDKRFKMKKLKLKKKIMKELEEEKTRLKGLTIPKKFNNGFLNKNFQITNNGKNTISILQNGISSLNLTIILKEIYEKNKLSNKLNYNDLPDQWEIVNQKSIFDFFCFATAFESNQSVFEKSILSHSKLQLNLDRKIQHPQIDQDLVLEKEILFNSIKKNKKLYLNTSGSDQINSEYKIQSSETGGEEDKNEKRKRKRKHKKKVKKPLTKIKSLNIEQELVSEGEDELEDFIKKKIIQNASDLNNNKRMKIEKIQRLINKQNDENVKWRDIEFSSDY</sequence>
<keyword evidence="2 7" id="KW-0812">Transmembrane</keyword>
<evidence type="ECO:0000256" key="7">
    <source>
        <dbReference type="SAM" id="Phobius"/>
    </source>
</evidence>